<organism evidence="1 2">
    <name type="scientific">Corynebacterium durum F0235</name>
    <dbReference type="NCBI Taxonomy" id="1035195"/>
    <lineage>
        <taxon>Bacteria</taxon>
        <taxon>Bacillati</taxon>
        <taxon>Actinomycetota</taxon>
        <taxon>Actinomycetes</taxon>
        <taxon>Mycobacteriales</taxon>
        <taxon>Corynebacteriaceae</taxon>
        <taxon>Corynebacterium</taxon>
    </lineage>
</organism>
<reference evidence="1 2" key="1">
    <citation type="submission" date="2012-05" db="EMBL/GenBank/DDBJ databases">
        <authorList>
            <person name="Weinstock G."/>
            <person name="Sodergren E."/>
            <person name="Lobos E.A."/>
            <person name="Fulton L."/>
            <person name="Fulton R."/>
            <person name="Courtney L."/>
            <person name="Fronick C."/>
            <person name="O'Laughlin M."/>
            <person name="Godfrey J."/>
            <person name="Wilson R.M."/>
            <person name="Miner T."/>
            <person name="Farmer C."/>
            <person name="Delehaunty K."/>
            <person name="Cordes M."/>
            <person name="Minx P."/>
            <person name="Tomlinson C."/>
            <person name="Chen J."/>
            <person name="Wollam A."/>
            <person name="Pepin K.H."/>
            <person name="Bhonagiri V."/>
            <person name="Zhang X."/>
            <person name="Suruliraj S."/>
            <person name="Warren W."/>
            <person name="Mitreva M."/>
            <person name="Mardis E.R."/>
            <person name="Wilson R.K."/>
        </authorList>
    </citation>
    <scope>NUCLEOTIDE SEQUENCE [LARGE SCALE GENOMIC DNA]</scope>
    <source>
        <strain evidence="1 2">F0235</strain>
    </source>
</reference>
<protein>
    <submittedName>
        <fullName evidence="1">Uncharacterized protein</fullName>
    </submittedName>
</protein>
<evidence type="ECO:0000313" key="1">
    <source>
        <dbReference type="EMBL" id="EKX88937.1"/>
    </source>
</evidence>
<dbReference type="HOGENOM" id="CLU_3214990_0_0_11"/>
<sequence>MLIKLSFSDTKSDSLMSKHYDGTTTPSDKTSYRIRSKISRLRSA</sequence>
<gene>
    <name evidence="1" type="ORF">HMPREF9997_02044</name>
</gene>
<dbReference type="AlphaFoldDB" id="L1MCK2"/>
<accession>L1MCK2</accession>
<keyword evidence="2" id="KW-1185">Reference proteome</keyword>
<dbReference type="PATRIC" id="fig|1035195.3.peg.1833"/>
<evidence type="ECO:0000313" key="2">
    <source>
        <dbReference type="Proteomes" id="UP000010445"/>
    </source>
</evidence>
<name>L1MCK2_9CORY</name>
<comment type="caution">
    <text evidence="1">The sequence shown here is derived from an EMBL/GenBank/DDBJ whole genome shotgun (WGS) entry which is preliminary data.</text>
</comment>
<dbReference type="Proteomes" id="UP000010445">
    <property type="component" value="Unassembled WGS sequence"/>
</dbReference>
<proteinExistence type="predicted"/>
<dbReference type="EMBL" id="AMEM01000033">
    <property type="protein sequence ID" value="EKX88937.1"/>
    <property type="molecule type" value="Genomic_DNA"/>
</dbReference>
<dbReference type="STRING" id="1035195.HMPREF9997_02044"/>